<dbReference type="SUPFAM" id="SSF74650">
    <property type="entry name" value="Galactose mutarotase-like"/>
    <property type="match status" value="1"/>
</dbReference>
<evidence type="ECO:0000256" key="5">
    <source>
        <dbReference type="PIRNR" id="PIRNR016020"/>
    </source>
</evidence>
<dbReference type="GO" id="GO:0030246">
    <property type="term" value="F:carbohydrate binding"/>
    <property type="evidence" value="ECO:0007669"/>
    <property type="project" value="UniProtKB-UniRule"/>
</dbReference>
<dbReference type="Pfam" id="PF01263">
    <property type="entry name" value="Aldose_epim"/>
    <property type="match status" value="1"/>
</dbReference>
<keyword evidence="4 5" id="KW-0413">Isomerase</keyword>
<dbReference type="InterPro" id="IPR014718">
    <property type="entry name" value="GH-type_carb-bd"/>
</dbReference>
<feature type="binding site" evidence="7">
    <location>
        <position position="77"/>
    </location>
    <ligand>
        <name>substrate</name>
    </ligand>
</feature>
<evidence type="ECO:0000313" key="9">
    <source>
        <dbReference type="Proteomes" id="UP001516023"/>
    </source>
</evidence>
<dbReference type="EC" id="5.1.3.15" evidence="3 5"/>
<sequence>MSKDPITITHSASGATFTINPFGAHITSWTVSDGRSLIFISRDAIMDGSKAIRGGIPLCFPQFGQPDKSYPQHGFLRNNYWTTVNGSKFDDEEAAGISMELALKDAIHARGGKWDLGTTLDCKCIFSVKIDGKTMTNTLTVENTGNEAFDFQVLLHMYYLVTDGKALDGALCNVNGLEGYSVSDKVSGEEYILGSEPVTIPDGIIDRVYTAPDGKIDLDVTVSAGRNIVSLKANGHVDGEQVPVSCVVWNPHAENAKKMGDFGDDQYIDMICVEPGMLSNVPMLKGGKKTSFTQVMTCL</sequence>
<evidence type="ECO:0000256" key="2">
    <source>
        <dbReference type="ARBA" id="ARBA00005866"/>
    </source>
</evidence>
<reference evidence="8 9" key="1">
    <citation type="journal article" date="2020" name="G3 (Bethesda)">
        <title>Improved Reference Genome for Cyclotella cryptica CCMP332, a Model for Cell Wall Morphogenesis, Salinity Adaptation, and Lipid Production in Diatoms (Bacillariophyta).</title>
        <authorList>
            <person name="Roberts W.R."/>
            <person name="Downey K.M."/>
            <person name="Ruck E.C."/>
            <person name="Traller J.C."/>
            <person name="Alverson A.J."/>
        </authorList>
    </citation>
    <scope>NUCLEOTIDE SEQUENCE [LARGE SCALE GENOMIC DNA]</scope>
    <source>
        <strain evidence="8 9">CCMP332</strain>
    </source>
</reference>
<dbReference type="PANTHER" id="PTHR11122:SF13">
    <property type="entry name" value="GLUCOSE-6-PHOSPHATE 1-EPIMERASE"/>
    <property type="match status" value="1"/>
</dbReference>
<proteinExistence type="inferred from homology"/>
<accession>A0ABD3QWJ0</accession>
<comment type="caution">
    <text evidence="8">The sequence shown here is derived from an EMBL/GenBank/DDBJ whole genome shotgun (WGS) entry which is preliminary data.</text>
</comment>
<dbReference type="InterPro" id="IPR011013">
    <property type="entry name" value="Gal_mutarotase_sf_dom"/>
</dbReference>
<evidence type="ECO:0000256" key="4">
    <source>
        <dbReference type="ARBA" id="ARBA00023235"/>
    </source>
</evidence>
<comment type="similarity">
    <text evidence="2 5">Belongs to the glucose-6-phosphate 1-epimerase family.</text>
</comment>
<dbReference type="InterPro" id="IPR025532">
    <property type="entry name" value="G6P_1-epimerase"/>
</dbReference>
<evidence type="ECO:0000256" key="1">
    <source>
        <dbReference type="ARBA" id="ARBA00001096"/>
    </source>
</evidence>
<dbReference type="EMBL" id="JABMIG020000010">
    <property type="protein sequence ID" value="KAL3804081.1"/>
    <property type="molecule type" value="Genomic_DNA"/>
</dbReference>
<name>A0ABD3QWJ0_9STRA</name>
<gene>
    <name evidence="8" type="ORF">HJC23_006472</name>
</gene>
<evidence type="ECO:0000256" key="3">
    <source>
        <dbReference type="ARBA" id="ARBA00012083"/>
    </source>
</evidence>
<feature type="binding site" evidence="7">
    <location>
        <position position="72"/>
    </location>
    <ligand>
        <name>substrate</name>
    </ligand>
</feature>
<feature type="active site" evidence="6">
    <location>
        <position position="156"/>
    </location>
</feature>
<evidence type="ECO:0000256" key="7">
    <source>
        <dbReference type="PIRSR" id="PIRSR016020-2"/>
    </source>
</evidence>
<comment type="catalytic activity">
    <reaction evidence="1">
        <text>alpha-D-glucose 6-phosphate = beta-D-glucose 6-phosphate</text>
        <dbReference type="Rhea" id="RHEA:16249"/>
        <dbReference type="ChEBI" id="CHEBI:58225"/>
        <dbReference type="ChEBI" id="CHEBI:58247"/>
        <dbReference type="EC" id="5.1.3.15"/>
    </reaction>
</comment>
<feature type="active site" evidence="6">
    <location>
        <position position="274"/>
    </location>
</feature>
<dbReference type="InterPro" id="IPR008183">
    <property type="entry name" value="Aldose_1/G6P_1-epimerase"/>
</dbReference>
<dbReference type="Gene3D" id="2.70.98.10">
    <property type="match status" value="1"/>
</dbReference>
<feature type="binding site" evidence="7">
    <location>
        <position position="53"/>
    </location>
    <ligand>
        <name>substrate</name>
    </ligand>
</feature>
<evidence type="ECO:0000256" key="6">
    <source>
        <dbReference type="PIRSR" id="PIRSR016020-1"/>
    </source>
</evidence>
<evidence type="ECO:0000313" key="8">
    <source>
        <dbReference type="EMBL" id="KAL3804081.1"/>
    </source>
</evidence>
<dbReference type="PIRSF" id="PIRSF016020">
    <property type="entry name" value="PHexose_mutarotase"/>
    <property type="match status" value="1"/>
</dbReference>
<dbReference type="PANTHER" id="PTHR11122">
    <property type="entry name" value="APOSPORY-ASSOCIATED PROTEIN C-RELATED"/>
    <property type="match status" value="1"/>
</dbReference>
<dbReference type="AlphaFoldDB" id="A0ABD3QWJ0"/>
<keyword evidence="9" id="KW-1185">Reference proteome</keyword>
<dbReference type="GO" id="GO:0047938">
    <property type="term" value="F:glucose-6-phosphate 1-epimerase activity"/>
    <property type="evidence" value="ECO:0007669"/>
    <property type="project" value="UniProtKB-UniRule"/>
</dbReference>
<dbReference type="Proteomes" id="UP001516023">
    <property type="component" value="Unassembled WGS sequence"/>
</dbReference>
<organism evidence="8 9">
    <name type="scientific">Cyclotella cryptica</name>
    <dbReference type="NCBI Taxonomy" id="29204"/>
    <lineage>
        <taxon>Eukaryota</taxon>
        <taxon>Sar</taxon>
        <taxon>Stramenopiles</taxon>
        <taxon>Ochrophyta</taxon>
        <taxon>Bacillariophyta</taxon>
        <taxon>Coscinodiscophyceae</taxon>
        <taxon>Thalassiosirophycidae</taxon>
        <taxon>Stephanodiscales</taxon>
        <taxon>Stephanodiscaceae</taxon>
        <taxon>Cyclotella</taxon>
    </lineage>
</organism>
<protein>
    <recommendedName>
        <fullName evidence="3 5">glucose-6-phosphate 1-epimerase</fullName>
        <ecNumber evidence="3 5">5.1.3.15</ecNumber>
    </recommendedName>
</protein>